<evidence type="ECO:0000256" key="2">
    <source>
        <dbReference type="ARBA" id="ARBA00011900"/>
    </source>
</evidence>
<dbReference type="InterPro" id="IPR051537">
    <property type="entry name" value="DNA_Adenine_Mtase"/>
</dbReference>
<reference evidence="10 11" key="1">
    <citation type="submission" date="2018-08" db="EMBL/GenBank/DDBJ databases">
        <title>A genome reference for cultivated species of the human gut microbiota.</title>
        <authorList>
            <person name="Zou Y."/>
            <person name="Xue W."/>
            <person name="Luo G."/>
        </authorList>
    </citation>
    <scope>NUCLEOTIDE SEQUENCE [LARGE SCALE GENOMIC DNA]</scope>
    <source>
        <strain evidence="10 11">AM25-1</strain>
    </source>
</reference>
<dbReference type="GO" id="GO:0032259">
    <property type="term" value="P:methylation"/>
    <property type="evidence" value="ECO:0007669"/>
    <property type="project" value="UniProtKB-KW"/>
</dbReference>
<dbReference type="Pfam" id="PF02384">
    <property type="entry name" value="N6_Mtase"/>
    <property type="match status" value="1"/>
</dbReference>
<evidence type="ECO:0000259" key="9">
    <source>
        <dbReference type="Pfam" id="PF12161"/>
    </source>
</evidence>
<dbReference type="InterPro" id="IPR002052">
    <property type="entry name" value="DNA_methylase_N6_adenine_CS"/>
</dbReference>
<dbReference type="InterPro" id="IPR038333">
    <property type="entry name" value="T1MK-like_N_sf"/>
</dbReference>
<dbReference type="Proteomes" id="UP000284676">
    <property type="component" value="Unassembled WGS sequence"/>
</dbReference>
<dbReference type="CDD" id="cd02440">
    <property type="entry name" value="AdoMet_MTases"/>
    <property type="match status" value="1"/>
</dbReference>
<evidence type="ECO:0000256" key="1">
    <source>
        <dbReference type="ARBA" id="ARBA00006594"/>
    </source>
</evidence>
<dbReference type="Pfam" id="PF12161">
    <property type="entry name" value="HsdM_N"/>
    <property type="match status" value="1"/>
</dbReference>
<dbReference type="EC" id="2.1.1.72" evidence="2"/>
<evidence type="ECO:0000256" key="6">
    <source>
        <dbReference type="ARBA" id="ARBA00022747"/>
    </source>
</evidence>
<organism evidence="10 11">
    <name type="scientific">Fusobacterium mortiferum</name>
    <dbReference type="NCBI Taxonomy" id="850"/>
    <lineage>
        <taxon>Bacteria</taxon>
        <taxon>Fusobacteriati</taxon>
        <taxon>Fusobacteriota</taxon>
        <taxon>Fusobacteriia</taxon>
        <taxon>Fusobacteriales</taxon>
        <taxon>Fusobacteriaceae</taxon>
        <taxon>Fusobacterium</taxon>
    </lineage>
</organism>
<dbReference type="SUPFAM" id="SSF53335">
    <property type="entry name" value="S-adenosyl-L-methionine-dependent methyltransferases"/>
    <property type="match status" value="1"/>
</dbReference>
<comment type="caution">
    <text evidence="10">The sequence shown here is derived from an EMBL/GenBank/DDBJ whole genome shotgun (WGS) entry which is preliminary data.</text>
</comment>
<dbReference type="InterPro" id="IPR029063">
    <property type="entry name" value="SAM-dependent_MTases_sf"/>
</dbReference>
<proteinExistence type="inferred from homology"/>
<dbReference type="GO" id="GO:0008170">
    <property type="term" value="F:N-methyltransferase activity"/>
    <property type="evidence" value="ECO:0007669"/>
    <property type="project" value="InterPro"/>
</dbReference>
<sequence length="513" mass="58122">MSEHQTELEKRLWAIANELRGNMGADEFRNYILGLIFFKFLSEKIEKTGNDILAEDGMKFGDIEGKDEYIEAVREYCVNSIGYFIEPKYLFGTLAKRAKNGEFIIEDLGLALKYIEDSTNGQASNDDFSGLFGDVDLTSLKLGKTVDDKNKMISEVIKHLNEINFNFDDTEMDVLGNAYEYLIGQFASNAGKKAGEFYTPAQASKLLAMLTTSGKERVKSAYDPTCGSGSLLLKIARYTDVASFYGQELNTTTYNLARMNMILHGVGFNDFEIRQGNTLEDPQHLDKRFDIVVANPPFSQKWSADDSFLSDERFSSYGKLAPSSKADFAFIQHMIYQLADNGTMAVIVPHGVLFRGASEGVIRKYLLKDKNYIDAIIGLPANIFYGTSIPTCVIVVKKNREADDDILFIDASNEFEKAKNQNYLRDEDVDKIVNTYVNREEIEKYSKKVSMKEIEENDYNLNIPRYVDTFEEEEEINLDEVVEKIGKIDKEMKEIDNTIKSFCDELGIKAPVM</sequence>
<evidence type="ECO:0000256" key="7">
    <source>
        <dbReference type="ARBA" id="ARBA00047942"/>
    </source>
</evidence>
<comment type="catalytic activity">
    <reaction evidence="7">
        <text>a 2'-deoxyadenosine in DNA + S-adenosyl-L-methionine = an N(6)-methyl-2'-deoxyadenosine in DNA + S-adenosyl-L-homocysteine + H(+)</text>
        <dbReference type="Rhea" id="RHEA:15197"/>
        <dbReference type="Rhea" id="RHEA-COMP:12418"/>
        <dbReference type="Rhea" id="RHEA-COMP:12419"/>
        <dbReference type="ChEBI" id="CHEBI:15378"/>
        <dbReference type="ChEBI" id="CHEBI:57856"/>
        <dbReference type="ChEBI" id="CHEBI:59789"/>
        <dbReference type="ChEBI" id="CHEBI:90615"/>
        <dbReference type="ChEBI" id="CHEBI:90616"/>
        <dbReference type="EC" id="2.1.1.72"/>
    </reaction>
</comment>
<keyword evidence="6" id="KW-0680">Restriction system</keyword>
<dbReference type="PANTHER" id="PTHR42933:SF1">
    <property type="entry name" value="SITE-SPECIFIC DNA-METHYLTRANSFERASE (ADENINE-SPECIFIC)"/>
    <property type="match status" value="1"/>
</dbReference>
<name>A0A414PYD6_FUSMR</name>
<dbReference type="GO" id="GO:0009007">
    <property type="term" value="F:site-specific DNA-methyltransferase (adenine-specific) activity"/>
    <property type="evidence" value="ECO:0007669"/>
    <property type="project" value="UniProtKB-EC"/>
</dbReference>
<dbReference type="NCBIfam" id="TIGR00497">
    <property type="entry name" value="hsdM"/>
    <property type="match status" value="1"/>
</dbReference>
<dbReference type="AlphaFoldDB" id="A0A414PYD6"/>
<evidence type="ECO:0000313" key="10">
    <source>
        <dbReference type="EMBL" id="RHF73536.1"/>
    </source>
</evidence>
<keyword evidence="3 10" id="KW-0489">Methyltransferase</keyword>
<gene>
    <name evidence="10" type="ORF">DW663_04515</name>
</gene>
<dbReference type="Gene3D" id="3.40.50.150">
    <property type="entry name" value="Vaccinia Virus protein VP39"/>
    <property type="match status" value="1"/>
</dbReference>
<dbReference type="PROSITE" id="PS00092">
    <property type="entry name" value="N6_MTASE"/>
    <property type="match status" value="1"/>
</dbReference>
<dbReference type="EMBL" id="QRHL01000004">
    <property type="protein sequence ID" value="RHF73536.1"/>
    <property type="molecule type" value="Genomic_DNA"/>
</dbReference>
<dbReference type="GO" id="GO:0003677">
    <property type="term" value="F:DNA binding"/>
    <property type="evidence" value="ECO:0007669"/>
    <property type="project" value="InterPro"/>
</dbReference>
<dbReference type="PRINTS" id="PR00507">
    <property type="entry name" value="N12N6MTFRASE"/>
</dbReference>
<feature type="domain" description="DNA methylase adenine-specific" evidence="8">
    <location>
        <begin position="172"/>
        <end position="474"/>
    </location>
</feature>
<evidence type="ECO:0000313" key="11">
    <source>
        <dbReference type="Proteomes" id="UP000284676"/>
    </source>
</evidence>
<dbReference type="GO" id="GO:0009307">
    <property type="term" value="P:DNA restriction-modification system"/>
    <property type="evidence" value="ECO:0007669"/>
    <property type="project" value="UniProtKB-KW"/>
</dbReference>
<dbReference type="RefSeq" id="WP_118234181.1">
    <property type="nucleotide sequence ID" value="NZ_QRHL01000004.1"/>
</dbReference>
<dbReference type="InterPro" id="IPR003356">
    <property type="entry name" value="DNA_methylase_A-5"/>
</dbReference>
<keyword evidence="5" id="KW-0949">S-adenosyl-L-methionine</keyword>
<dbReference type="PANTHER" id="PTHR42933">
    <property type="entry name" value="SLR6095 PROTEIN"/>
    <property type="match status" value="1"/>
</dbReference>
<evidence type="ECO:0000256" key="5">
    <source>
        <dbReference type="ARBA" id="ARBA00022691"/>
    </source>
</evidence>
<feature type="domain" description="N6 adenine-specific DNA methyltransferase N-terminal" evidence="9">
    <location>
        <begin position="8"/>
        <end position="160"/>
    </location>
</feature>
<keyword evidence="4 10" id="KW-0808">Transferase</keyword>
<dbReference type="InterPro" id="IPR004546">
    <property type="entry name" value="Restrct_endonuc_T1M"/>
</dbReference>
<comment type="similarity">
    <text evidence="1">Belongs to the N(4)/N(6)-methyltransferase family.</text>
</comment>
<protein>
    <recommendedName>
        <fullName evidence="2">site-specific DNA-methyltransferase (adenine-specific)</fullName>
        <ecNumber evidence="2">2.1.1.72</ecNumber>
    </recommendedName>
</protein>
<accession>A0A414PYD6</accession>
<dbReference type="Gene3D" id="1.20.1260.30">
    <property type="match status" value="1"/>
</dbReference>
<evidence type="ECO:0000256" key="3">
    <source>
        <dbReference type="ARBA" id="ARBA00022603"/>
    </source>
</evidence>
<dbReference type="InterPro" id="IPR022749">
    <property type="entry name" value="D12N6_MeTrfase_N"/>
</dbReference>
<evidence type="ECO:0000256" key="4">
    <source>
        <dbReference type="ARBA" id="ARBA00022679"/>
    </source>
</evidence>
<evidence type="ECO:0000259" key="8">
    <source>
        <dbReference type="Pfam" id="PF02384"/>
    </source>
</evidence>